<keyword evidence="2" id="KW-1185">Reference proteome</keyword>
<gene>
    <name evidence="1" type="ORF">MRATA1EN1_LOCUS29074</name>
</gene>
<protein>
    <submittedName>
        <fullName evidence="1">Uncharacterized protein</fullName>
    </submittedName>
</protein>
<evidence type="ECO:0000313" key="2">
    <source>
        <dbReference type="Proteomes" id="UP001176941"/>
    </source>
</evidence>
<name>A0ABN9A1H5_RANTA</name>
<sequence length="133" mass="15119">MGTQMIPTQEVLTLCQLWSQGQQVILRYKDEASMSQHAELWPCIPYWWGNQVKHLDLVHYLEHMKSCSHPSECHLHTGTPDHMHVLAHAAGFGFKWRNETGRIRGHYPVHHMGVGILGDITLSTTGGQDVDRA</sequence>
<accession>A0ABN9A1H5</accession>
<organism evidence="1 2">
    <name type="scientific">Rangifer tarandus platyrhynchus</name>
    <name type="common">Svalbard reindeer</name>
    <dbReference type="NCBI Taxonomy" id="3082113"/>
    <lineage>
        <taxon>Eukaryota</taxon>
        <taxon>Metazoa</taxon>
        <taxon>Chordata</taxon>
        <taxon>Craniata</taxon>
        <taxon>Vertebrata</taxon>
        <taxon>Euteleostomi</taxon>
        <taxon>Mammalia</taxon>
        <taxon>Eutheria</taxon>
        <taxon>Laurasiatheria</taxon>
        <taxon>Artiodactyla</taxon>
        <taxon>Ruminantia</taxon>
        <taxon>Pecora</taxon>
        <taxon>Cervidae</taxon>
        <taxon>Odocoileinae</taxon>
        <taxon>Rangifer</taxon>
    </lineage>
</organism>
<dbReference type="EMBL" id="OX460343">
    <property type="protein sequence ID" value="CAI9180112.1"/>
    <property type="molecule type" value="Genomic_DNA"/>
</dbReference>
<reference evidence="1" key="1">
    <citation type="submission" date="2023-04" db="EMBL/GenBank/DDBJ databases">
        <authorList>
            <consortium name="ELIXIR-Norway"/>
        </authorList>
    </citation>
    <scope>NUCLEOTIDE SEQUENCE [LARGE SCALE GENOMIC DNA]</scope>
</reference>
<dbReference type="Proteomes" id="UP001176941">
    <property type="component" value="Chromosome X"/>
</dbReference>
<proteinExistence type="predicted"/>
<evidence type="ECO:0000313" key="1">
    <source>
        <dbReference type="EMBL" id="CAI9180112.1"/>
    </source>
</evidence>